<sequence>MAKGFKKIKPASLFSKKVKKAGAAPKKSQKKVYESSGKNLPVVAGSSSEYINTITVLKRRHKSDEALYLLQKVASMVKPIMRGHGLKVTTLCEFFPKSGNLLGLNVNHGMKICIRLRPHNNDKIFFPLTELLGTMLHELTHNIHGPHDGKFYSYMGELRTEMENLMATGYTGEGFFGNGQTVGKSPFGLIGRALSGVPVNKNGLPDPVKLAEARKLEAERQKAQKKRVNKKGQRLGSLTYSPDENNLSTRELALRAAEQRLKDSKWCGKSTITLDNASLKELGMDDEIVEITAPEFVGNSNNGSSQGLENQMDTTKKSLDNQIEVLDIIDLAEE</sequence>
<dbReference type="GO" id="GO:0005634">
    <property type="term" value="C:nucleus"/>
    <property type="evidence" value="ECO:0007669"/>
    <property type="project" value="TreeGrafter"/>
</dbReference>
<proteinExistence type="predicted"/>
<name>A0A0J9X5U4_GEOCN</name>
<feature type="region of interest" description="Disordered" evidence="1">
    <location>
        <begin position="224"/>
        <end position="243"/>
    </location>
</feature>
<dbReference type="EMBL" id="CCBN010000002">
    <property type="protein sequence ID" value="CDO52111.1"/>
    <property type="molecule type" value="Genomic_DNA"/>
</dbReference>
<dbReference type="PANTHER" id="PTHR46622:SF1">
    <property type="entry name" value="DNA-DEPENDENT METALLOPROTEASE WSS1"/>
    <property type="match status" value="1"/>
</dbReference>
<organism evidence="3 4">
    <name type="scientific">Geotrichum candidum</name>
    <name type="common">Oospora lactis</name>
    <name type="synonym">Dipodascus geotrichum</name>
    <dbReference type="NCBI Taxonomy" id="1173061"/>
    <lineage>
        <taxon>Eukaryota</taxon>
        <taxon>Fungi</taxon>
        <taxon>Dikarya</taxon>
        <taxon>Ascomycota</taxon>
        <taxon>Saccharomycotina</taxon>
        <taxon>Dipodascomycetes</taxon>
        <taxon>Dipodascales</taxon>
        <taxon>Dipodascaceae</taxon>
        <taxon>Geotrichum</taxon>
    </lineage>
</organism>
<reference evidence="3" key="1">
    <citation type="submission" date="2014-03" db="EMBL/GenBank/DDBJ databases">
        <authorList>
            <person name="Casaregola S."/>
        </authorList>
    </citation>
    <scope>NUCLEOTIDE SEQUENCE [LARGE SCALE GENOMIC DNA]</scope>
    <source>
        <strain evidence="3">CLIB 918</strain>
    </source>
</reference>
<protein>
    <submittedName>
        <fullName evidence="3">Similar to Saccharomyces cerevisiae YHR134W WSS1 Sumoylated protein that localizes to a single spot on the nuclear periphery of mother cells but not daughters</fullName>
    </submittedName>
</protein>
<evidence type="ECO:0000259" key="2">
    <source>
        <dbReference type="PROSITE" id="PS51397"/>
    </source>
</evidence>
<dbReference type="Pfam" id="PF08325">
    <property type="entry name" value="WLM"/>
    <property type="match status" value="1"/>
</dbReference>
<feature type="domain" description="WLM" evidence="2">
    <location>
        <begin position="42"/>
        <end position="262"/>
    </location>
</feature>
<dbReference type="AlphaFoldDB" id="A0A0J9X5U4"/>
<evidence type="ECO:0000256" key="1">
    <source>
        <dbReference type="SAM" id="MobiDB-lite"/>
    </source>
</evidence>
<dbReference type="GO" id="GO:0008237">
    <property type="term" value="F:metallopeptidase activity"/>
    <property type="evidence" value="ECO:0007669"/>
    <property type="project" value="TreeGrafter"/>
</dbReference>
<gene>
    <name evidence="3" type="ORF">BN980_GECA02s06005g</name>
</gene>
<dbReference type="InterPro" id="IPR053000">
    <property type="entry name" value="WSS1-like_metalloprotease"/>
</dbReference>
<feature type="compositionally biased region" description="Basic residues" evidence="1">
    <location>
        <begin position="224"/>
        <end position="233"/>
    </location>
</feature>
<dbReference type="OrthoDB" id="49605at2759"/>
<dbReference type="Proteomes" id="UP000242525">
    <property type="component" value="Unassembled WGS sequence"/>
</dbReference>
<dbReference type="PANTHER" id="PTHR46622">
    <property type="entry name" value="DNA-DEPENDENT METALLOPROTEASE WSS1"/>
    <property type="match status" value="1"/>
</dbReference>
<keyword evidence="4" id="KW-1185">Reference proteome</keyword>
<dbReference type="InterPro" id="IPR013536">
    <property type="entry name" value="WLM_dom"/>
</dbReference>
<evidence type="ECO:0000313" key="3">
    <source>
        <dbReference type="EMBL" id="CDO52111.1"/>
    </source>
</evidence>
<dbReference type="GO" id="GO:0006281">
    <property type="term" value="P:DNA repair"/>
    <property type="evidence" value="ECO:0007669"/>
    <property type="project" value="TreeGrafter"/>
</dbReference>
<accession>A0A0J9X5U4</accession>
<evidence type="ECO:0000313" key="4">
    <source>
        <dbReference type="Proteomes" id="UP000242525"/>
    </source>
</evidence>
<dbReference type="STRING" id="1173061.A0A0J9X5U4"/>
<comment type="caution">
    <text evidence="3">The sequence shown here is derived from an EMBL/GenBank/DDBJ whole genome shotgun (WGS) entry which is preliminary data.</text>
</comment>
<dbReference type="PROSITE" id="PS51397">
    <property type="entry name" value="WLM"/>
    <property type="match status" value="1"/>
</dbReference>